<dbReference type="PANTHER" id="PTHR30290:SF9">
    <property type="entry name" value="OLIGOPEPTIDE-BINDING PROTEIN APPA"/>
    <property type="match status" value="1"/>
</dbReference>
<evidence type="ECO:0000256" key="1">
    <source>
        <dbReference type="ARBA" id="ARBA00005695"/>
    </source>
</evidence>
<dbReference type="Gene3D" id="3.40.190.10">
    <property type="entry name" value="Periplasmic binding protein-like II"/>
    <property type="match status" value="1"/>
</dbReference>
<feature type="non-terminal residue" evidence="4">
    <location>
        <position position="145"/>
    </location>
</feature>
<comment type="similarity">
    <text evidence="1">Belongs to the bacterial solute-binding protein 5 family.</text>
</comment>
<keyword evidence="2" id="KW-0813">Transport</keyword>
<dbReference type="EMBL" id="BART01011732">
    <property type="protein sequence ID" value="GAG88495.1"/>
    <property type="molecule type" value="Genomic_DNA"/>
</dbReference>
<sequence length="145" mass="16500">MRSKLTKKIAFYSQKTILAIQRMNSWEKWVMILFLILLLIAIVFKIRGCYLAQMPIKPNVGGVYREGVIGSPDLINPLLAENQAEKTLVKLTFQSVYQYNTQGKLIAQIAKNLKANKSKNQYQLKLKTGLKWSDNKPVTAQDLVA</sequence>
<accession>X1B0Q3</accession>
<protein>
    <recommendedName>
        <fullName evidence="5">Solute-binding protein family 5 domain-containing protein</fullName>
    </recommendedName>
</protein>
<gene>
    <name evidence="4" type="ORF">S01H4_24832</name>
</gene>
<dbReference type="SUPFAM" id="SSF53850">
    <property type="entry name" value="Periplasmic binding protein-like II"/>
    <property type="match status" value="1"/>
</dbReference>
<dbReference type="GO" id="GO:1904680">
    <property type="term" value="F:peptide transmembrane transporter activity"/>
    <property type="evidence" value="ECO:0007669"/>
    <property type="project" value="TreeGrafter"/>
</dbReference>
<evidence type="ECO:0000256" key="2">
    <source>
        <dbReference type="ARBA" id="ARBA00022448"/>
    </source>
</evidence>
<dbReference type="InterPro" id="IPR039424">
    <property type="entry name" value="SBP_5"/>
</dbReference>
<keyword evidence="3" id="KW-0732">Signal</keyword>
<organism evidence="4">
    <name type="scientific">marine sediment metagenome</name>
    <dbReference type="NCBI Taxonomy" id="412755"/>
    <lineage>
        <taxon>unclassified sequences</taxon>
        <taxon>metagenomes</taxon>
        <taxon>ecological metagenomes</taxon>
    </lineage>
</organism>
<evidence type="ECO:0000256" key="3">
    <source>
        <dbReference type="ARBA" id="ARBA00022729"/>
    </source>
</evidence>
<reference evidence="4" key="1">
    <citation type="journal article" date="2014" name="Front. Microbiol.">
        <title>High frequency of phylogenetically diverse reductive dehalogenase-homologous genes in deep subseafloor sedimentary metagenomes.</title>
        <authorList>
            <person name="Kawai M."/>
            <person name="Futagami T."/>
            <person name="Toyoda A."/>
            <person name="Takaki Y."/>
            <person name="Nishi S."/>
            <person name="Hori S."/>
            <person name="Arai W."/>
            <person name="Tsubouchi T."/>
            <person name="Morono Y."/>
            <person name="Uchiyama I."/>
            <person name="Ito T."/>
            <person name="Fujiyama A."/>
            <person name="Inagaki F."/>
            <person name="Takami H."/>
        </authorList>
    </citation>
    <scope>NUCLEOTIDE SEQUENCE</scope>
    <source>
        <strain evidence="4">Expedition CK06-06</strain>
    </source>
</reference>
<dbReference type="GO" id="GO:0015833">
    <property type="term" value="P:peptide transport"/>
    <property type="evidence" value="ECO:0007669"/>
    <property type="project" value="TreeGrafter"/>
</dbReference>
<dbReference type="PANTHER" id="PTHR30290">
    <property type="entry name" value="PERIPLASMIC BINDING COMPONENT OF ABC TRANSPORTER"/>
    <property type="match status" value="1"/>
</dbReference>
<dbReference type="AlphaFoldDB" id="X1B0Q3"/>
<evidence type="ECO:0008006" key="5">
    <source>
        <dbReference type="Google" id="ProtNLM"/>
    </source>
</evidence>
<name>X1B0Q3_9ZZZZ</name>
<proteinExistence type="inferred from homology"/>
<comment type="caution">
    <text evidence="4">The sequence shown here is derived from an EMBL/GenBank/DDBJ whole genome shotgun (WGS) entry which is preliminary data.</text>
</comment>
<evidence type="ECO:0000313" key="4">
    <source>
        <dbReference type="EMBL" id="GAG88495.1"/>
    </source>
</evidence>